<dbReference type="Proteomes" id="UP000190897">
    <property type="component" value="Unassembled WGS sequence"/>
</dbReference>
<gene>
    <name evidence="1" type="ORF">SAMN05660293_04341</name>
</gene>
<protein>
    <submittedName>
        <fullName evidence="1">Plasmid stabilization system protein ParE</fullName>
    </submittedName>
</protein>
<dbReference type="InterPro" id="IPR035093">
    <property type="entry name" value="RelE/ParE_toxin_dom_sf"/>
</dbReference>
<dbReference type="EMBL" id="FUZA01000006">
    <property type="protein sequence ID" value="SKC11070.1"/>
    <property type="molecule type" value="Genomic_DNA"/>
</dbReference>
<reference evidence="2" key="1">
    <citation type="submission" date="2017-02" db="EMBL/GenBank/DDBJ databases">
        <authorList>
            <person name="Varghese N."/>
            <person name="Submissions S."/>
        </authorList>
    </citation>
    <scope>NUCLEOTIDE SEQUENCE [LARGE SCALE GENOMIC DNA]</scope>
    <source>
        <strain evidence="2">DSM 22270</strain>
    </source>
</reference>
<evidence type="ECO:0000313" key="1">
    <source>
        <dbReference type="EMBL" id="SKC11070.1"/>
    </source>
</evidence>
<dbReference type="AlphaFoldDB" id="A0A1T5GRV2"/>
<dbReference type="STRING" id="651661.SAMN05660293_04341"/>
<organism evidence="1 2">
    <name type="scientific">Dyadobacter psychrophilus</name>
    <dbReference type="NCBI Taxonomy" id="651661"/>
    <lineage>
        <taxon>Bacteria</taxon>
        <taxon>Pseudomonadati</taxon>
        <taxon>Bacteroidota</taxon>
        <taxon>Cytophagia</taxon>
        <taxon>Cytophagales</taxon>
        <taxon>Spirosomataceae</taxon>
        <taxon>Dyadobacter</taxon>
    </lineage>
</organism>
<keyword evidence="2" id="KW-1185">Reference proteome</keyword>
<sequence>MILKVTLTHTATETYEYIFNQIVLKFGVAAAKKFERKTLQTLKALSKTPYIFKSIEGNSDVRKGYINKNCSFFYQVSVFEVSILFFWDNRQEPLL</sequence>
<proteinExistence type="predicted"/>
<name>A0A1T5GRV2_9BACT</name>
<dbReference type="Gene3D" id="3.30.2310.20">
    <property type="entry name" value="RelE-like"/>
    <property type="match status" value="1"/>
</dbReference>
<evidence type="ECO:0000313" key="2">
    <source>
        <dbReference type="Proteomes" id="UP000190897"/>
    </source>
</evidence>
<accession>A0A1T5GRV2</accession>